<evidence type="ECO:0000313" key="3">
    <source>
        <dbReference type="Proteomes" id="UP000501451"/>
    </source>
</evidence>
<dbReference type="RefSeq" id="WP_166163369.1">
    <property type="nucleotide sequence ID" value="NZ_CP049740.1"/>
</dbReference>
<organism evidence="2 3">
    <name type="scientific">Jeotgalibaca arthritidis</name>
    <dbReference type="NCBI Taxonomy" id="1868794"/>
    <lineage>
        <taxon>Bacteria</taxon>
        <taxon>Bacillati</taxon>
        <taxon>Bacillota</taxon>
        <taxon>Bacilli</taxon>
        <taxon>Lactobacillales</taxon>
        <taxon>Carnobacteriaceae</taxon>
        <taxon>Jeotgalibaca</taxon>
    </lineage>
</organism>
<name>A0A6G7KBQ2_9LACT</name>
<dbReference type="KEGG" id="jar:G7057_09820"/>
<dbReference type="AlphaFoldDB" id="A0A6G7KBQ2"/>
<evidence type="ECO:0000256" key="1">
    <source>
        <dbReference type="SAM" id="Coils"/>
    </source>
</evidence>
<evidence type="ECO:0000313" key="2">
    <source>
        <dbReference type="EMBL" id="QII82704.1"/>
    </source>
</evidence>
<accession>A0A6G7KBQ2</accession>
<keyword evidence="1" id="KW-0175">Coiled coil</keyword>
<reference evidence="2 3" key="1">
    <citation type="journal article" date="2017" name="Int. J. Syst. Evol. Microbiol.">
        <title>Jeotgalibaca porci sp. nov. and Jeotgalibaca arthritidis sp. nov., isolated from pigs, and emended description of the genus Jeotgalibaca.</title>
        <authorList>
            <person name="Zamora L."/>
            <person name="Perez-Sancho M."/>
            <person name="Dominguez L."/>
            <person name="Fernandez-Garayzabal J.F."/>
            <person name="Vela A.I."/>
        </authorList>
    </citation>
    <scope>NUCLEOTIDE SEQUENCE [LARGE SCALE GENOMIC DNA]</scope>
    <source>
        <strain evidence="2 3">CECT 9157</strain>
    </source>
</reference>
<keyword evidence="3" id="KW-1185">Reference proteome</keyword>
<sequence>MNTLDEVNKIEQAARDLEAFYQEKVAQLLKQSEQKISEMKEQINLNIKDYQEEQLVLKNKKISDSAKILEEQQAKEIVDLNQQYLSKKDQLVDRVIEEVMKQYGNS</sequence>
<dbReference type="EMBL" id="CP049740">
    <property type="protein sequence ID" value="QII82704.1"/>
    <property type="molecule type" value="Genomic_DNA"/>
</dbReference>
<protein>
    <submittedName>
        <fullName evidence="2">Uncharacterized protein</fullName>
    </submittedName>
</protein>
<proteinExistence type="predicted"/>
<dbReference type="Proteomes" id="UP000501451">
    <property type="component" value="Chromosome"/>
</dbReference>
<gene>
    <name evidence="2" type="ORF">G7057_09820</name>
</gene>
<feature type="coiled-coil region" evidence="1">
    <location>
        <begin position="22"/>
        <end position="60"/>
    </location>
</feature>